<accession>A0A8J6PF46</accession>
<comment type="caution">
    <text evidence="11">The sequence shown here is derived from an EMBL/GenBank/DDBJ whole genome shotgun (WGS) entry which is preliminary data.</text>
</comment>
<protein>
    <recommendedName>
        <fullName evidence="7 9">Uroporphyrinogen-III synthase</fullName>
        <ecNumber evidence="3 9">4.2.1.75</ecNumber>
    </recommendedName>
</protein>
<dbReference type="Proteomes" id="UP000643405">
    <property type="component" value="Unassembled WGS sequence"/>
</dbReference>
<evidence type="ECO:0000256" key="2">
    <source>
        <dbReference type="ARBA" id="ARBA00008133"/>
    </source>
</evidence>
<evidence type="ECO:0000313" key="11">
    <source>
        <dbReference type="EMBL" id="MBD0413944.1"/>
    </source>
</evidence>
<dbReference type="GO" id="GO:0006780">
    <property type="term" value="P:uroporphyrinogen III biosynthetic process"/>
    <property type="evidence" value="ECO:0007669"/>
    <property type="project" value="UniProtKB-UniRule"/>
</dbReference>
<dbReference type="InterPro" id="IPR036108">
    <property type="entry name" value="4pyrrol_syn_uPrphyn_synt_sf"/>
</dbReference>
<comment type="similarity">
    <text evidence="2 9">Belongs to the uroporphyrinogen-III synthase family.</text>
</comment>
<dbReference type="Pfam" id="PF02602">
    <property type="entry name" value="HEM4"/>
    <property type="match status" value="1"/>
</dbReference>
<dbReference type="GO" id="GO:0006782">
    <property type="term" value="P:protoporphyrinogen IX biosynthetic process"/>
    <property type="evidence" value="ECO:0007669"/>
    <property type="project" value="UniProtKB-UniRule"/>
</dbReference>
<evidence type="ECO:0000256" key="9">
    <source>
        <dbReference type="RuleBase" id="RU366031"/>
    </source>
</evidence>
<dbReference type="InterPro" id="IPR039793">
    <property type="entry name" value="UROS/Hem4"/>
</dbReference>
<sequence>MVRVLVTRPEPGAARTAQRLAELGFMPLMLPLSRTVSLPARLPEGVDFAGVAATSANGLRHADASILARLRHLPLYAVGTKTASLATSQGFSRIKTARGDALSLAHLIVEDRQTAALAYLCGRVRLSGFEAVLREAGVEVAAIETYDTMTVQRETREIAGLLGSQPINAALIYSAKAAGALREIVDKMGGIFENTHYICISARVAEGLAGLSKVDIARRPDEDAMFTLLAR</sequence>
<dbReference type="EMBL" id="JACVVX010000001">
    <property type="protein sequence ID" value="MBD0413944.1"/>
    <property type="molecule type" value="Genomic_DNA"/>
</dbReference>
<evidence type="ECO:0000313" key="12">
    <source>
        <dbReference type="Proteomes" id="UP000643405"/>
    </source>
</evidence>
<dbReference type="PANTHER" id="PTHR38042">
    <property type="entry name" value="UROPORPHYRINOGEN-III SYNTHASE, CHLOROPLASTIC"/>
    <property type="match status" value="1"/>
</dbReference>
<dbReference type="AlphaFoldDB" id="A0A8J6PF46"/>
<keyword evidence="12" id="KW-1185">Reference proteome</keyword>
<dbReference type="RefSeq" id="WP_188163336.1">
    <property type="nucleotide sequence ID" value="NZ_JACVVX010000001.1"/>
</dbReference>
<evidence type="ECO:0000256" key="4">
    <source>
        <dbReference type="ARBA" id="ARBA00023239"/>
    </source>
</evidence>
<evidence type="ECO:0000256" key="8">
    <source>
        <dbReference type="ARBA" id="ARBA00048617"/>
    </source>
</evidence>
<keyword evidence="5 9" id="KW-0627">Porphyrin biosynthesis</keyword>
<proteinExistence type="inferred from homology"/>
<reference evidence="11" key="1">
    <citation type="submission" date="2020-09" db="EMBL/GenBank/DDBJ databases">
        <title>Genome seq and assembly of Tianweitania sp.</title>
        <authorList>
            <person name="Chhetri G."/>
        </authorList>
    </citation>
    <scope>NUCLEOTIDE SEQUENCE</scope>
    <source>
        <strain evidence="11">Rool2</strain>
    </source>
</reference>
<dbReference type="EC" id="4.2.1.75" evidence="3 9"/>
<gene>
    <name evidence="11" type="ORF">ICI42_04690</name>
</gene>
<comment type="catalytic activity">
    <reaction evidence="8 9">
        <text>hydroxymethylbilane = uroporphyrinogen III + H2O</text>
        <dbReference type="Rhea" id="RHEA:18965"/>
        <dbReference type="ChEBI" id="CHEBI:15377"/>
        <dbReference type="ChEBI" id="CHEBI:57308"/>
        <dbReference type="ChEBI" id="CHEBI:57845"/>
        <dbReference type="EC" id="4.2.1.75"/>
    </reaction>
</comment>
<dbReference type="GO" id="GO:0004852">
    <property type="term" value="F:uroporphyrinogen-III synthase activity"/>
    <property type="evidence" value="ECO:0007669"/>
    <property type="project" value="UniProtKB-UniRule"/>
</dbReference>
<evidence type="ECO:0000256" key="7">
    <source>
        <dbReference type="ARBA" id="ARBA00040167"/>
    </source>
</evidence>
<dbReference type="InterPro" id="IPR003754">
    <property type="entry name" value="4pyrrol_synth_uPrphyn_synth"/>
</dbReference>
<comment type="function">
    <text evidence="6 9">Catalyzes cyclization of the linear tetrapyrrole, hydroxymethylbilane, to the macrocyclic uroporphyrinogen III.</text>
</comment>
<name>A0A8J6PF46_9HYPH</name>
<evidence type="ECO:0000256" key="1">
    <source>
        <dbReference type="ARBA" id="ARBA00004772"/>
    </source>
</evidence>
<organism evidence="11 12">
    <name type="scientific">Oryzicola mucosus</name>
    <dbReference type="NCBI Taxonomy" id="2767425"/>
    <lineage>
        <taxon>Bacteria</taxon>
        <taxon>Pseudomonadati</taxon>
        <taxon>Pseudomonadota</taxon>
        <taxon>Alphaproteobacteria</taxon>
        <taxon>Hyphomicrobiales</taxon>
        <taxon>Phyllobacteriaceae</taxon>
        <taxon>Oryzicola</taxon>
    </lineage>
</organism>
<feature type="domain" description="Tetrapyrrole biosynthesis uroporphyrinogen III synthase" evidence="10">
    <location>
        <begin position="15"/>
        <end position="226"/>
    </location>
</feature>
<dbReference type="SUPFAM" id="SSF69618">
    <property type="entry name" value="HemD-like"/>
    <property type="match status" value="1"/>
</dbReference>
<evidence type="ECO:0000256" key="3">
    <source>
        <dbReference type="ARBA" id="ARBA00013109"/>
    </source>
</evidence>
<dbReference type="Gene3D" id="3.40.50.10090">
    <property type="match status" value="2"/>
</dbReference>
<comment type="pathway">
    <text evidence="1 9">Porphyrin-containing compound metabolism; protoporphyrin-IX biosynthesis; coproporphyrinogen-III from 5-aminolevulinate: step 3/4.</text>
</comment>
<evidence type="ECO:0000256" key="5">
    <source>
        <dbReference type="ARBA" id="ARBA00023244"/>
    </source>
</evidence>
<evidence type="ECO:0000256" key="6">
    <source>
        <dbReference type="ARBA" id="ARBA00037589"/>
    </source>
</evidence>
<keyword evidence="4 9" id="KW-0456">Lyase</keyword>
<evidence type="ECO:0000259" key="10">
    <source>
        <dbReference type="Pfam" id="PF02602"/>
    </source>
</evidence>
<dbReference type="CDD" id="cd06578">
    <property type="entry name" value="HemD"/>
    <property type="match status" value="1"/>
</dbReference>
<dbReference type="PANTHER" id="PTHR38042:SF1">
    <property type="entry name" value="UROPORPHYRINOGEN-III SYNTHASE, CHLOROPLASTIC"/>
    <property type="match status" value="1"/>
</dbReference>